<gene>
    <name evidence="1" type="ORF">V1264_007333</name>
</gene>
<sequence length="178" mass="20530">MHTPSCGKNLAQKLARLLHEIRPCLHLVKYQRTAWVVSVHSGNILMNTFNKSHYWIFQKLIHQKFKLTAASSQGVGFLTHMRSKSESMYSPESSGRPAVRPENFNVGYFLDTIQSISTKFGKMVYDDKAPKNIHSILTLLQGQGRRGHKCCLKKQLFFTFFPFSLKFLRFNTSPIYDI</sequence>
<name>A0AAN9AV49_9CAEN</name>
<evidence type="ECO:0000313" key="1">
    <source>
        <dbReference type="EMBL" id="KAK7093614.1"/>
    </source>
</evidence>
<accession>A0AAN9AV49</accession>
<protein>
    <submittedName>
        <fullName evidence="1">Uncharacterized protein</fullName>
    </submittedName>
</protein>
<dbReference type="AlphaFoldDB" id="A0AAN9AV49"/>
<proteinExistence type="predicted"/>
<dbReference type="Proteomes" id="UP001374579">
    <property type="component" value="Unassembled WGS sequence"/>
</dbReference>
<organism evidence="1 2">
    <name type="scientific">Littorina saxatilis</name>
    <dbReference type="NCBI Taxonomy" id="31220"/>
    <lineage>
        <taxon>Eukaryota</taxon>
        <taxon>Metazoa</taxon>
        <taxon>Spiralia</taxon>
        <taxon>Lophotrochozoa</taxon>
        <taxon>Mollusca</taxon>
        <taxon>Gastropoda</taxon>
        <taxon>Caenogastropoda</taxon>
        <taxon>Littorinimorpha</taxon>
        <taxon>Littorinoidea</taxon>
        <taxon>Littorinidae</taxon>
        <taxon>Littorina</taxon>
    </lineage>
</organism>
<evidence type="ECO:0000313" key="2">
    <source>
        <dbReference type="Proteomes" id="UP001374579"/>
    </source>
</evidence>
<comment type="caution">
    <text evidence="1">The sequence shown here is derived from an EMBL/GenBank/DDBJ whole genome shotgun (WGS) entry which is preliminary data.</text>
</comment>
<dbReference type="EMBL" id="JBAMIC010000019">
    <property type="protein sequence ID" value="KAK7093614.1"/>
    <property type="molecule type" value="Genomic_DNA"/>
</dbReference>
<keyword evidence="2" id="KW-1185">Reference proteome</keyword>
<reference evidence="1 2" key="1">
    <citation type="submission" date="2024-02" db="EMBL/GenBank/DDBJ databases">
        <title>Chromosome-scale genome assembly of the rough periwinkle Littorina saxatilis.</title>
        <authorList>
            <person name="De Jode A."/>
            <person name="Faria R."/>
            <person name="Formenti G."/>
            <person name="Sims Y."/>
            <person name="Smith T.P."/>
            <person name="Tracey A."/>
            <person name="Wood J.M.D."/>
            <person name="Zagrodzka Z.B."/>
            <person name="Johannesson K."/>
            <person name="Butlin R.K."/>
            <person name="Leder E.H."/>
        </authorList>
    </citation>
    <scope>NUCLEOTIDE SEQUENCE [LARGE SCALE GENOMIC DNA]</scope>
    <source>
        <strain evidence="1">Snail1</strain>
        <tissue evidence="1">Muscle</tissue>
    </source>
</reference>